<dbReference type="GO" id="GO:0016020">
    <property type="term" value="C:membrane"/>
    <property type="evidence" value="ECO:0007669"/>
    <property type="project" value="UniProtKB-SubCell"/>
</dbReference>
<comment type="subcellular location">
    <subcellularLocation>
        <location evidence="1">Membrane</location>
        <topology evidence="1">Multi-pass membrane protein</topology>
    </subcellularLocation>
</comment>
<dbReference type="PANTHER" id="PTHR22950">
    <property type="entry name" value="AMINO ACID TRANSPORTER"/>
    <property type="match status" value="1"/>
</dbReference>
<feature type="region of interest" description="Disordered" evidence="6">
    <location>
        <begin position="485"/>
        <end position="536"/>
    </location>
</feature>
<dbReference type="GO" id="GO:0015179">
    <property type="term" value="F:L-amino acid transmembrane transporter activity"/>
    <property type="evidence" value="ECO:0007669"/>
    <property type="project" value="TreeGrafter"/>
</dbReference>
<evidence type="ECO:0000313" key="10">
    <source>
        <dbReference type="Proteomes" id="UP001165205"/>
    </source>
</evidence>
<feature type="transmembrane region" description="Helical" evidence="7">
    <location>
        <begin position="116"/>
        <end position="134"/>
    </location>
</feature>
<dbReference type="PANTHER" id="PTHR22950:SF683">
    <property type="entry name" value="AMINO ACID TRANSPORTER (EUROFUNG)"/>
    <property type="match status" value="1"/>
</dbReference>
<dbReference type="EMBL" id="BSYA01000026">
    <property type="protein sequence ID" value="GMG26473.1"/>
    <property type="molecule type" value="Genomic_DNA"/>
</dbReference>
<keyword evidence="5 7" id="KW-0472">Membrane</keyword>
<reference evidence="9" key="1">
    <citation type="submission" date="2023-04" db="EMBL/GenBank/DDBJ databases">
        <title>Aspergillus oryzae NBRC 4228.</title>
        <authorList>
            <person name="Ichikawa N."/>
            <person name="Sato H."/>
            <person name="Tonouchi N."/>
        </authorList>
    </citation>
    <scope>NUCLEOTIDE SEQUENCE</scope>
    <source>
        <strain evidence="9">NBRC 4228</strain>
    </source>
</reference>
<evidence type="ECO:0000256" key="7">
    <source>
        <dbReference type="SAM" id="Phobius"/>
    </source>
</evidence>
<feature type="transmembrane region" description="Helical" evidence="7">
    <location>
        <begin position="141"/>
        <end position="160"/>
    </location>
</feature>
<evidence type="ECO:0000313" key="9">
    <source>
        <dbReference type="EMBL" id="GMG26473.1"/>
    </source>
</evidence>
<keyword evidence="3 7" id="KW-0812">Transmembrane</keyword>
<feature type="compositionally biased region" description="Low complexity" evidence="6">
    <location>
        <begin position="494"/>
        <end position="533"/>
    </location>
</feature>
<comment type="similarity">
    <text evidence="2">Belongs to the amino acid/polyamine transporter 2 family.</text>
</comment>
<dbReference type="Pfam" id="PF01490">
    <property type="entry name" value="Aa_trans"/>
    <property type="match status" value="1"/>
</dbReference>
<feature type="transmembrane region" description="Helical" evidence="7">
    <location>
        <begin position="63"/>
        <end position="82"/>
    </location>
</feature>
<evidence type="ECO:0000256" key="3">
    <source>
        <dbReference type="ARBA" id="ARBA00022692"/>
    </source>
</evidence>
<dbReference type="AlphaFoldDB" id="A0AAN5BVB8"/>
<name>A0AAN5BVB8_ASPOZ</name>
<accession>A0AAN5BVB8</accession>
<comment type="caution">
    <text evidence="9">The sequence shown here is derived from an EMBL/GenBank/DDBJ whole genome shotgun (WGS) entry which is preliminary data.</text>
</comment>
<feature type="transmembrane region" description="Helical" evidence="7">
    <location>
        <begin position="321"/>
        <end position="340"/>
    </location>
</feature>
<feature type="transmembrane region" description="Helical" evidence="7">
    <location>
        <begin position="197"/>
        <end position="217"/>
    </location>
</feature>
<feature type="transmembrane region" description="Helical" evidence="7">
    <location>
        <begin position="166"/>
        <end position="185"/>
    </location>
</feature>
<gene>
    <name evidence="9" type="ORF">Aory04_000328800</name>
</gene>
<evidence type="ECO:0000256" key="1">
    <source>
        <dbReference type="ARBA" id="ARBA00004141"/>
    </source>
</evidence>
<proteinExistence type="inferred from homology"/>
<feature type="transmembrane region" description="Helical" evidence="7">
    <location>
        <begin position="243"/>
        <end position="267"/>
    </location>
</feature>
<sequence length="587" mass="62095">MDPSSIQTKEKPIEDPNALYLEKGEIVDDVTYDAVFGEITDEGPNYRNIGLGVLSIPTAFDTLGMVPGVIVLIAISCITTWSDYMVGSFKLRHREVYGIDDAGALMFGLTDMALDWIFVAGSGILGISIGLNAVSTHGACTAIFVAVAAILGFACSSIRTLGKITWLAWIGLPCILIASKFPYTCVSPVDRYYRPEVLIQAVSHLSLVLIVTIAVGVQDRPPTAPQTDGPWVADFKIIGNPTFAQAITAVSSLVFAFSGTPGFFSIVSEMRDPRKFTPALLICQAVVTAVYITIGCVVYYYCGSYVASPALGSAGGLIKKIAYGLSLPGLIVTTTIVTHVSRIPLIICCNTANHLRATYRSQRNISSSICFAAPNTSSRIPVEEDPNSAPQVIFSPDSKSVPPAFWIPDSEHSAPQVFVPDPNEKYLNPTVQSYGAHPSIPNHAANPPLATGQASNKKKWTWIIATTVAVVIIVVAAVVGGVVGSRNAHKDSSSSDTAATAISSSSANNTTSSSSTSTTLTSSSTTSTDSSATPTQTDFGVTVHMYANDTCGGTDDSFSVLNSSSQKCVVVPSNKRSIRVSQNEYVS</sequence>
<keyword evidence="4 7" id="KW-1133">Transmembrane helix</keyword>
<evidence type="ECO:0000256" key="5">
    <source>
        <dbReference type="ARBA" id="ARBA00023136"/>
    </source>
</evidence>
<feature type="transmembrane region" description="Helical" evidence="7">
    <location>
        <begin position="279"/>
        <end position="301"/>
    </location>
</feature>
<feature type="region of interest" description="Disordered" evidence="6">
    <location>
        <begin position="428"/>
        <end position="452"/>
    </location>
</feature>
<dbReference type="InterPro" id="IPR013057">
    <property type="entry name" value="AA_transpt_TM"/>
</dbReference>
<evidence type="ECO:0000256" key="4">
    <source>
        <dbReference type="ARBA" id="ARBA00022989"/>
    </source>
</evidence>
<evidence type="ECO:0000256" key="2">
    <source>
        <dbReference type="ARBA" id="ARBA00008066"/>
    </source>
</evidence>
<protein>
    <submittedName>
        <fullName evidence="9">Unnamed protein product</fullName>
    </submittedName>
</protein>
<dbReference type="Proteomes" id="UP001165205">
    <property type="component" value="Unassembled WGS sequence"/>
</dbReference>
<evidence type="ECO:0000256" key="6">
    <source>
        <dbReference type="SAM" id="MobiDB-lite"/>
    </source>
</evidence>
<evidence type="ECO:0000259" key="8">
    <source>
        <dbReference type="Pfam" id="PF01490"/>
    </source>
</evidence>
<organism evidence="9 10">
    <name type="scientific">Aspergillus oryzae</name>
    <name type="common">Yellow koji mold</name>
    <dbReference type="NCBI Taxonomy" id="5062"/>
    <lineage>
        <taxon>Eukaryota</taxon>
        <taxon>Fungi</taxon>
        <taxon>Dikarya</taxon>
        <taxon>Ascomycota</taxon>
        <taxon>Pezizomycotina</taxon>
        <taxon>Eurotiomycetes</taxon>
        <taxon>Eurotiomycetidae</taxon>
        <taxon>Eurotiales</taxon>
        <taxon>Aspergillaceae</taxon>
        <taxon>Aspergillus</taxon>
        <taxon>Aspergillus subgen. Circumdati</taxon>
    </lineage>
</organism>
<feature type="domain" description="Amino acid transporter transmembrane" evidence="8">
    <location>
        <begin position="49"/>
        <end position="445"/>
    </location>
</feature>
<feature type="transmembrane region" description="Helical" evidence="7">
    <location>
        <begin position="460"/>
        <end position="483"/>
    </location>
</feature>